<proteinExistence type="predicted"/>
<evidence type="ECO:0000313" key="3">
    <source>
        <dbReference type="Proteomes" id="UP001159363"/>
    </source>
</evidence>
<comment type="caution">
    <text evidence="2">The sequence shown here is derived from an EMBL/GenBank/DDBJ whole genome shotgun (WGS) entry which is preliminary data.</text>
</comment>
<feature type="region of interest" description="Disordered" evidence="1">
    <location>
        <begin position="86"/>
        <end position="119"/>
    </location>
</feature>
<feature type="region of interest" description="Disordered" evidence="1">
    <location>
        <begin position="34"/>
        <end position="54"/>
    </location>
</feature>
<evidence type="ECO:0000256" key="1">
    <source>
        <dbReference type="SAM" id="MobiDB-lite"/>
    </source>
</evidence>
<feature type="region of interest" description="Disordered" evidence="1">
    <location>
        <begin position="193"/>
        <end position="225"/>
    </location>
</feature>
<organism evidence="2 3">
    <name type="scientific">Dryococelus australis</name>
    <dbReference type="NCBI Taxonomy" id="614101"/>
    <lineage>
        <taxon>Eukaryota</taxon>
        <taxon>Metazoa</taxon>
        <taxon>Ecdysozoa</taxon>
        <taxon>Arthropoda</taxon>
        <taxon>Hexapoda</taxon>
        <taxon>Insecta</taxon>
        <taxon>Pterygota</taxon>
        <taxon>Neoptera</taxon>
        <taxon>Polyneoptera</taxon>
        <taxon>Phasmatodea</taxon>
        <taxon>Verophasmatodea</taxon>
        <taxon>Anareolatae</taxon>
        <taxon>Phasmatidae</taxon>
        <taxon>Eurycanthinae</taxon>
        <taxon>Dryococelus</taxon>
    </lineage>
</organism>
<sequence length="450" mass="49670">MSVMTSPGARVAVISVFHGDPRCHIAVCGTPPRLYRGDQPPSSTHTRVQDPLEAHANDSVSYGQWRSTDQIGDFFVAVVVGRRPGRPTPLSLCRPTSRHRRRSQPTRQGSSGRRPSQPRQCAITQHLRALFARKPGHEAFCNAVQVLLSLKRGSNKGDNSTCIKCAVSAKRKALKRDSRTRRRKTDLLRPAQEGAVSGDATGCSRKGGGRGGVAGRCKLSPVTRVPRPGDGRPGVWVRSSNPFCRVWPLSLPPPLPDRAMESSSAGGMDAPPRRPTALPRAGAFLRLRSAILSEEIWTALNIEVLRADEGEARWVWSGAGMQGWGKREIPEDNPLTSGIVRHDSTCANPGATPPEIEYRFALVMAEGQWWMAGQPRHFHSSGTNANHYRVKIDRNDKPLTRGERRRQQNNKCPWELFAGFSAARKFSLHSDTFPGGSSRRRLFERVQALD</sequence>
<keyword evidence="3" id="KW-1185">Reference proteome</keyword>
<dbReference type="Proteomes" id="UP001159363">
    <property type="component" value="Chromosome 6"/>
</dbReference>
<dbReference type="EMBL" id="JARBHB010000007">
    <property type="protein sequence ID" value="KAJ8878445.1"/>
    <property type="molecule type" value="Genomic_DNA"/>
</dbReference>
<protein>
    <submittedName>
        <fullName evidence="2">Uncharacterized protein</fullName>
    </submittedName>
</protein>
<name>A0ABQ9H2B6_9NEOP</name>
<gene>
    <name evidence="2" type="ORF">PR048_019023</name>
</gene>
<evidence type="ECO:0000313" key="2">
    <source>
        <dbReference type="EMBL" id="KAJ8878445.1"/>
    </source>
</evidence>
<feature type="compositionally biased region" description="Gly residues" evidence="1">
    <location>
        <begin position="205"/>
        <end position="214"/>
    </location>
</feature>
<reference evidence="2 3" key="1">
    <citation type="submission" date="2023-02" db="EMBL/GenBank/DDBJ databases">
        <title>LHISI_Scaffold_Assembly.</title>
        <authorList>
            <person name="Stuart O.P."/>
            <person name="Cleave R."/>
            <person name="Magrath M.J.L."/>
            <person name="Mikheyev A.S."/>
        </authorList>
    </citation>
    <scope>NUCLEOTIDE SEQUENCE [LARGE SCALE GENOMIC DNA]</scope>
    <source>
        <strain evidence="2">Daus_M_001</strain>
        <tissue evidence="2">Leg muscle</tissue>
    </source>
</reference>
<feature type="compositionally biased region" description="Polar residues" evidence="1">
    <location>
        <begin position="105"/>
        <end position="119"/>
    </location>
</feature>
<accession>A0ABQ9H2B6</accession>